<dbReference type="AlphaFoldDB" id="M7BQS8"/>
<keyword evidence="2" id="KW-1185">Reference proteome</keyword>
<organism evidence="1 2">
    <name type="scientific">Chelonia mydas</name>
    <name type="common">Green sea-turtle</name>
    <name type="synonym">Chelonia agassizi</name>
    <dbReference type="NCBI Taxonomy" id="8469"/>
    <lineage>
        <taxon>Eukaryota</taxon>
        <taxon>Metazoa</taxon>
        <taxon>Chordata</taxon>
        <taxon>Craniata</taxon>
        <taxon>Vertebrata</taxon>
        <taxon>Euteleostomi</taxon>
        <taxon>Archelosauria</taxon>
        <taxon>Testudinata</taxon>
        <taxon>Testudines</taxon>
        <taxon>Cryptodira</taxon>
        <taxon>Durocryptodira</taxon>
        <taxon>Americhelydia</taxon>
        <taxon>Chelonioidea</taxon>
        <taxon>Cheloniidae</taxon>
        <taxon>Chelonia</taxon>
    </lineage>
</organism>
<accession>M7BQS8</accession>
<protein>
    <submittedName>
        <fullName evidence="1">Uncharacterized protein</fullName>
    </submittedName>
</protein>
<proteinExistence type="predicted"/>
<dbReference type="Proteomes" id="UP000031443">
    <property type="component" value="Unassembled WGS sequence"/>
</dbReference>
<name>M7BQS8_CHEMY</name>
<sequence>MCWPLLPAARIGLEQRTAPSGSCDWPNLWKQQYYEFDGLSPLSSVQTSTSQNTAVALEITGIQQRSRKTDQMVKRYGHLLICNGAISLCESFSFTDRS</sequence>
<evidence type="ECO:0000313" key="1">
    <source>
        <dbReference type="EMBL" id="EMP34433.1"/>
    </source>
</evidence>
<gene>
    <name evidence="1" type="ORF">UY3_08409</name>
</gene>
<dbReference type="EMBL" id="KB532134">
    <property type="protein sequence ID" value="EMP34433.1"/>
    <property type="molecule type" value="Genomic_DNA"/>
</dbReference>
<reference evidence="2" key="1">
    <citation type="journal article" date="2013" name="Nat. Genet.">
        <title>The draft genomes of soft-shell turtle and green sea turtle yield insights into the development and evolution of the turtle-specific body plan.</title>
        <authorList>
            <person name="Wang Z."/>
            <person name="Pascual-Anaya J."/>
            <person name="Zadissa A."/>
            <person name="Li W."/>
            <person name="Niimura Y."/>
            <person name="Huang Z."/>
            <person name="Li C."/>
            <person name="White S."/>
            <person name="Xiong Z."/>
            <person name="Fang D."/>
            <person name="Wang B."/>
            <person name="Ming Y."/>
            <person name="Chen Y."/>
            <person name="Zheng Y."/>
            <person name="Kuraku S."/>
            <person name="Pignatelli M."/>
            <person name="Herrero J."/>
            <person name="Beal K."/>
            <person name="Nozawa M."/>
            <person name="Li Q."/>
            <person name="Wang J."/>
            <person name="Zhang H."/>
            <person name="Yu L."/>
            <person name="Shigenobu S."/>
            <person name="Wang J."/>
            <person name="Liu J."/>
            <person name="Flicek P."/>
            <person name="Searle S."/>
            <person name="Wang J."/>
            <person name="Kuratani S."/>
            <person name="Yin Y."/>
            <person name="Aken B."/>
            <person name="Zhang G."/>
            <person name="Irie N."/>
        </authorList>
    </citation>
    <scope>NUCLEOTIDE SEQUENCE [LARGE SCALE GENOMIC DNA]</scope>
</reference>
<evidence type="ECO:0000313" key="2">
    <source>
        <dbReference type="Proteomes" id="UP000031443"/>
    </source>
</evidence>